<dbReference type="InterPro" id="IPR050194">
    <property type="entry name" value="Glycosyltransferase_grp1"/>
</dbReference>
<evidence type="ECO:0000259" key="3">
    <source>
        <dbReference type="Pfam" id="PF13439"/>
    </source>
</evidence>
<dbReference type="InterPro" id="IPR028098">
    <property type="entry name" value="Glyco_trans_4-like_N"/>
</dbReference>
<protein>
    <submittedName>
        <fullName evidence="4">Glycosyltransferase family 4 protein</fullName>
    </submittedName>
</protein>
<keyword evidence="1" id="KW-1133">Transmembrane helix</keyword>
<feature type="domain" description="Glycosyl transferase family 1" evidence="2">
    <location>
        <begin position="173"/>
        <end position="337"/>
    </location>
</feature>
<accession>A0A6S6I6S8</accession>
<dbReference type="Pfam" id="PF13439">
    <property type="entry name" value="Glyco_transf_4"/>
    <property type="match status" value="1"/>
</dbReference>
<feature type="transmembrane region" description="Helical" evidence="1">
    <location>
        <begin position="56"/>
        <end position="74"/>
    </location>
</feature>
<evidence type="ECO:0000313" key="4">
    <source>
        <dbReference type="EMBL" id="BCB22870.1"/>
    </source>
</evidence>
<proteinExistence type="predicted"/>
<dbReference type="SUPFAM" id="SSF53756">
    <property type="entry name" value="UDP-Glycosyltransferase/glycogen phosphorylase"/>
    <property type="match status" value="1"/>
</dbReference>
<keyword evidence="1" id="KW-0472">Membrane</keyword>
<dbReference type="Pfam" id="PF00534">
    <property type="entry name" value="Glycos_transf_1"/>
    <property type="match status" value="1"/>
</dbReference>
<dbReference type="CDD" id="cd03801">
    <property type="entry name" value="GT4_PimA-like"/>
    <property type="match status" value="1"/>
</dbReference>
<evidence type="ECO:0000256" key="1">
    <source>
        <dbReference type="SAM" id="Phobius"/>
    </source>
</evidence>
<dbReference type="PANTHER" id="PTHR45947">
    <property type="entry name" value="SULFOQUINOVOSYL TRANSFERASE SQD2"/>
    <property type="match status" value="1"/>
</dbReference>
<keyword evidence="1" id="KW-0812">Transmembrane</keyword>
<sequence>MLMEYITYNMKILVISNMYPSDEYKMYGTFVKKTTQAMEQNNELKKIVMTKKKNKIAKLLSYFIFYLKIINFYLLKDYDLVYIHYPSHVSFIFNKLLKLKSQRLIINVHGTDIVAEKGIELAMRKYTERIMKKAEKVVVPSMFFKDYIVKNYNLGESKIYIYPSGGVNSLIFKQPAEIKGKQEIYSYISRIDNGKGWDTYVKAISYIKMSYPKDFKRLTFKIIGSGSKSNVMMKLLEELSLLDDVIIIDSQPQEYLAKIIHESKFVVFPSELKESLGLVGLESLACGTPLISTGSGGISSYLVDEYNGFRFTVGDEIHLANKIISASKLTKENYSKMVESSILTSKDYLDINVDEYLIKTIMEC</sequence>
<feature type="domain" description="Glycosyltransferase subfamily 4-like N-terminal" evidence="3">
    <location>
        <begin position="60"/>
        <end position="165"/>
    </location>
</feature>
<dbReference type="AlphaFoldDB" id="A0A6S6I6S8"/>
<dbReference type="InterPro" id="IPR001296">
    <property type="entry name" value="Glyco_trans_1"/>
</dbReference>
<dbReference type="EMBL" id="LC528619">
    <property type="protein sequence ID" value="BCB22870.1"/>
    <property type="molecule type" value="Genomic_DNA"/>
</dbReference>
<name>A0A6S6I6S8_9FIRM</name>
<keyword evidence="4" id="KW-0808">Transferase</keyword>
<dbReference type="GO" id="GO:0016757">
    <property type="term" value="F:glycosyltransferase activity"/>
    <property type="evidence" value="ECO:0007669"/>
    <property type="project" value="InterPro"/>
</dbReference>
<evidence type="ECO:0000259" key="2">
    <source>
        <dbReference type="Pfam" id="PF00534"/>
    </source>
</evidence>
<dbReference type="PANTHER" id="PTHR45947:SF3">
    <property type="entry name" value="SULFOQUINOVOSYL TRANSFERASE SQD2"/>
    <property type="match status" value="1"/>
</dbReference>
<dbReference type="Gene3D" id="3.40.50.2000">
    <property type="entry name" value="Glycogen Phosphorylase B"/>
    <property type="match status" value="2"/>
</dbReference>
<organism evidence="4">
    <name type="scientific">Erysipelothrix sp. 715</name>
    <dbReference type="NCBI Taxonomy" id="2711235"/>
    <lineage>
        <taxon>Bacteria</taxon>
        <taxon>Bacillati</taxon>
        <taxon>Bacillota</taxon>
        <taxon>Erysipelotrichia</taxon>
        <taxon>Erysipelotrichales</taxon>
        <taxon>Erysipelotrichaceae</taxon>
        <taxon>Erysipelothrix</taxon>
    </lineage>
</organism>
<reference evidence="4" key="1">
    <citation type="submission" date="2020-02" db="EMBL/GenBank/DDBJ databases">
        <title>Development of a multiplex PCR-based assay for rapid serotyping of Erysipelothrix species.</title>
        <authorList>
            <person name="Shimoji Y."/>
            <person name="Shiraiwa K."/>
            <person name="Tominaga H."/>
            <person name="Nishikawa S."/>
            <person name="Eguchi M."/>
            <person name="Hikono H."/>
            <person name="Ogawa Y."/>
        </authorList>
    </citation>
    <scope>NUCLEOTIDE SEQUENCE</scope>
    <source>
        <strain evidence="4">715</strain>
    </source>
</reference>